<proteinExistence type="predicted"/>
<feature type="compositionally biased region" description="Basic and acidic residues" evidence="10">
    <location>
        <begin position="539"/>
        <end position="560"/>
    </location>
</feature>
<dbReference type="PANTHER" id="PTHR47634:SF9">
    <property type="entry name" value="PROTEIN KINASE DOMAIN-CONTAINING PROTEIN-RELATED"/>
    <property type="match status" value="1"/>
</dbReference>
<dbReference type="EC" id="2.7.11.1" evidence="1"/>
<dbReference type="InterPro" id="IPR017441">
    <property type="entry name" value="Protein_kinase_ATP_BS"/>
</dbReference>
<evidence type="ECO:0000313" key="13">
    <source>
        <dbReference type="Proteomes" id="UP001295684"/>
    </source>
</evidence>
<evidence type="ECO:0000256" key="1">
    <source>
        <dbReference type="ARBA" id="ARBA00012513"/>
    </source>
</evidence>
<dbReference type="GO" id="GO:0050684">
    <property type="term" value="P:regulation of mRNA processing"/>
    <property type="evidence" value="ECO:0007669"/>
    <property type="project" value="TreeGrafter"/>
</dbReference>
<dbReference type="InterPro" id="IPR011009">
    <property type="entry name" value="Kinase-like_dom_sf"/>
</dbReference>
<dbReference type="Gene3D" id="1.10.510.10">
    <property type="entry name" value="Transferase(Phosphotransferase) domain 1"/>
    <property type="match status" value="2"/>
</dbReference>
<evidence type="ECO:0000256" key="9">
    <source>
        <dbReference type="PROSITE-ProRule" id="PRU10141"/>
    </source>
</evidence>
<accession>A0AAD1Y4V5</accession>
<evidence type="ECO:0000256" key="3">
    <source>
        <dbReference type="ARBA" id="ARBA00022679"/>
    </source>
</evidence>
<keyword evidence="6 9" id="KW-0067">ATP-binding</keyword>
<dbReference type="GO" id="GO:0004674">
    <property type="term" value="F:protein serine/threonine kinase activity"/>
    <property type="evidence" value="ECO:0007669"/>
    <property type="project" value="UniProtKB-KW"/>
</dbReference>
<gene>
    <name evidence="12" type="ORF">ECRASSUSDP1_LOCUS25804</name>
</gene>
<comment type="caution">
    <text evidence="12">The sequence shown here is derived from an EMBL/GenBank/DDBJ whole genome shotgun (WGS) entry which is preliminary data.</text>
</comment>
<feature type="region of interest" description="Disordered" evidence="10">
    <location>
        <begin position="1"/>
        <end position="141"/>
    </location>
</feature>
<sequence>MESKSNSSDTSNDSEEDHKKTRQMIYGKEEETNMESTDYSNLLEGAEALAQAIELARDPENSKSKTNSKEKESKGHKDDMTPPKKNNYMYMDESEGEDEDDDDNYGYPSKDDYFADLAEGEIVLDDDSDYPPYGEGEDEENENAIDQLKRFLHMKGEEQSPSKSKGSLKEEKKKVHPKTPQQKPTVKRSYREDEEKAPFTPLCDIIDQEMLNDSDSSEDEGLPDYRIGGYHPVHVGEVFLDRYIVIQKLGWGHFSTVWLTKDLKFDTFVALKVQKSSQNYLEAAYDEVEILDCVSKKWKTEVWQDSLNHYYRKLNEEEKKSTNNSDCYCVQLLNSFLHYGPNGKHFVMVFEIMGVNLLEVIKKYDYKGVPIPLVRSMARQCLIGLDYLHRLCNIIHTDLKPENVLICLTEEEVDQIARENRLKHGKNSQKHLKKDRNIAQLALGNAFKNIITGEKPVVASSIPDAPVELKPIDLTKPLQYDNCEGFEVTTYAEIIPGYSEFNKNKKKKARAKHQTELLEVNTKRFEEFVAASKQNAQLAKEKEQTEDDKAQVIQDSKDKDEGEEEEKEKSDKKGPKIDERVRLKICDLGNGCWTHHHFSSEIQTRQYRSPETIIGLTYGTSADIWSFACMIFEIITGDFLFEPRKGHNFDKDDDHLAQMMEILGKMPKNIAFSGRLSKRFFDKTGHLLKIRGLQHWPLKKVLMEKYRFVENEAEALADFLLPMLEWYPEKRATAKEMLEHPWLSMESNYDYLLSERDYQVMMLKNRLNNEPAGEDNKEMSELGESDNDLFNADCEDFNSTMSDDDTDDELFVTNGTKTIDKKNYFSEDEDIDTRLPGPNYLNNSFTGAYPEDMNRDYADKGPNQQFLNLDDD</sequence>
<evidence type="ECO:0000256" key="4">
    <source>
        <dbReference type="ARBA" id="ARBA00022741"/>
    </source>
</evidence>
<reference evidence="12" key="1">
    <citation type="submission" date="2023-07" db="EMBL/GenBank/DDBJ databases">
        <authorList>
            <consortium name="AG Swart"/>
            <person name="Singh M."/>
            <person name="Singh A."/>
            <person name="Seah K."/>
            <person name="Emmerich C."/>
        </authorList>
    </citation>
    <scope>NUCLEOTIDE SEQUENCE</scope>
    <source>
        <strain evidence="12">DP1</strain>
    </source>
</reference>
<evidence type="ECO:0000256" key="6">
    <source>
        <dbReference type="ARBA" id="ARBA00022840"/>
    </source>
</evidence>
<feature type="compositionally biased region" description="Acidic residues" evidence="10">
    <location>
        <begin position="92"/>
        <end position="104"/>
    </location>
</feature>
<name>A0AAD1Y4V5_EUPCR</name>
<dbReference type="InterPro" id="IPR051334">
    <property type="entry name" value="SRPK"/>
</dbReference>
<dbReference type="GO" id="GO:0005524">
    <property type="term" value="F:ATP binding"/>
    <property type="evidence" value="ECO:0007669"/>
    <property type="project" value="UniProtKB-UniRule"/>
</dbReference>
<dbReference type="SUPFAM" id="SSF56112">
    <property type="entry name" value="Protein kinase-like (PK-like)"/>
    <property type="match status" value="1"/>
</dbReference>
<dbReference type="Proteomes" id="UP001295684">
    <property type="component" value="Unassembled WGS sequence"/>
</dbReference>
<feature type="compositionally biased region" description="Acidic residues" evidence="10">
    <location>
        <begin position="118"/>
        <end position="141"/>
    </location>
</feature>
<dbReference type="Gene3D" id="3.30.200.20">
    <property type="entry name" value="Phosphorylase Kinase, domain 1"/>
    <property type="match status" value="1"/>
</dbReference>
<protein>
    <recommendedName>
        <fullName evidence="1">non-specific serine/threonine protein kinase</fullName>
        <ecNumber evidence="1">2.7.11.1</ecNumber>
    </recommendedName>
</protein>
<dbReference type="InterPro" id="IPR008271">
    <property type="entry name" value="Ser/Thr_kinase_AS"/>
</dbReference>
<feature type="compositionally biased region" description="Polar residues" evidence="10">
    <location>
        <begin position="862"/>
        <end position="872"/>
    </location>
</feature>
<feature type="domain" description="Protein kinase" evidence="11">
    <location>
        <begin position="243"/>
        <end position="743"/>
    </location>
</feature>
<dbReference type="PANTHER" id="PTHR47634">
    <property type="entry name" value="PROTEIN KINASE DOMAIN-CONTAINING PROTEIN-RELATED"/>
    <property type="match status" value="1"/>
</dbReference>
<dbReference type="PROSITE" id="PS50011">
    <property type="entry name" value="PROTEIN_KINASE_DOM"/>
    <property type="match status" value="1"/>
</dbReference>
<dbReference type="Pfam" id="PF00069">
    <property type="entry name" value="Pkinase"/>
    <property type="match status" value="2"/>
</dbReference>
<dbReference type="GO" id="GO:0000245">
    <property type="term" value="P:spliceosomal complex assembly"/>
    <property type="evidence" value="ECO:0007669"/>
    <property type="project" value="TreeGrafter"/>
</dbReference>
<keyword evidence="5" id="KW-0418">Kinase</keyword>
<keyword evidence="13" id="KW-1185">Reference proteome</keyword>
<feature type="region of interest" description="Disordered" evidence="10">
    <location>
        <begin position="155"/>
        <end position="196"/>
    </location>
</feature>
<evidence type="ECO:0000256" key="5">
    <source>
        <dbReference type="ARBA" id="ARBA00022777"/>
    </source>
</evidence>
<evidence type="ECO:0000256" key="10">
    <source>
        <dbReference type="SAM" id="MobiDB-lite"/>
    </source>
</evidence>
<dbReference type="EMBL" id="CAMPGE010026600">
    <property type="protein sequence ID" value="CAI2384280.1"/>
    <property type="molecule type" value="Genomic_DNA"/>
</dbReference>
<organism evidence="12 13">
    <name type="scientific">Euplotes crassus</name>
    <dbReference type="NCBI Taxonomy" id="5936"/>
    <lineage>
        <taxon>Eukaryota</taxon>
        <taxon>Sar</taxon>
        <taxon>Alveolata</taxon>
        <taxon>Ciliophora</taxon>
        <taxon>Intramacronucleata</taxon>
        <taxon>Spirotrichea</taxon>
        <taxon>Hypotrichia</taxon>
        <taxon>Euplotida</taxon>
        <taxon>Euplotidae</taxon>
        <taxon>Moneuplotes</taxon>
    </lineage>
</organism>
<feature type="binding site" evidence="9">
    <location>
        <position position="272"/>
    </location>
    <ligand>
        <name>ATP</name>
        <dbReference type="ChEBI" id="CHEBI:30616"/>
    </ligand>
</feature>
<feature type="compositionally biased region" description="Basic and acidic residues" evidence="10">
    <location>
        <begin position="55"/>
        <end position="82"/>
    </location>
</feature>
<dbReference type="InterPro" id="IPR000719">
    <property type="entry name" value="Prot_kinase_dom"/>
</dbReference>
<feature type="region of interest" description="Disordered" evidence="10">
    <location>
        <begin position="538"/>
        <end position="574"/>
    </location>
</feature>
<feature type="compositionally biased region" description="Low complexity" evidence="10">
    <location>
        <begin position="1"/>
        <end position="11"/>
    </location>
</feature>
<dbReference type="FunFam" id="1.10.510.10:FF:000339">
    <property type="entry name" value="Serine/threonine-protein kinase SRPK-like protein"/>
    <property type="match status" value="1"/>
</dbReference>
<evidence type="ECO:0000259" key="11">
    <source>
        <dbReference type="PROSITE" id="PS50011"/>
    </source>
</evidence>
<evidence type="ECO:0000256" key="8">
    <source>
        <dbReference type="ARBA" id="ARBA00048679"/>
    </source>
</evidence>
<keyword evidence="3" id="KW-0808">Transferase</keyword>
<comment type="catalytic activity">
    <reaction evidence="8">
        <text>L-seryl-[protein] + ATP = O-phospho-L-seryl-[protein] + ADP + H(+)</text>
        <dbReference type="Rhea" id="RHEA:17989"/>
        <dbReference type="Rhea" id="RHEA-COMP:9863"/>
        <dbReference type="Rhea" id="RHEA-COMP:11604"/>
        <dbReference type="ChEBI" id="CHEBI:15378"/>
        <dbReference type="ChEBI" id="CHEBI:29999"/>
        <dbReference type="ChEBI" id="CHEBI:30616"/>
        <dbReference type="ChEBI" id="CHEBI:83421"/>
        <dbReference type="ChEBI" id="CHEBI:456216"/>
        <dbReference type="EC" id="2.7.11.1"/>
    </reaction>
</comment>
<evidence type="ECO:0000313" key="12">
    <source>
        <dbReference type="EMBL" id="CAI2384280.1"/>
    </source>
</evidence>
<evidence type="ECO:0000256" key="2">
    <source>
        <dbReference type="ARBA" id="ARBA00022527"/>
    </source>
</evidence>
<comment type="catalytic activity">
    <reaction evidence="7">
        <text>L-threonyl-[protein] + ATP = O-phospho-L-threonyl-[protein] + ADP + H(+)</text>
        <dbReference type="Rhea" id="RHEA:46608"/>
        <dbReference type="Rhea" id="RHEA-COMP:11060"/>
        <dbReference type="Rhea" id="RHEA-COMP:11605"/>
        <dbReference type="ChEBI" id="CHEBI:15378"/>
        <dbReference type="ChEBI" id="CHEBI:30013"/>
        <dbReference type="ChEBI" id="CHEBI:30616"/>
        <dbReference type="ChEBI" id="CHEBI:61977"/>
        <dbReference type="ChEBI" id="CHEBI:456216"/>
        <dbReference type="EC" id="2.7.11.1"/>
    </reaction>
</comment>
<keyword evidence="4 9" id="KW-0547">Nucleotide-binding</keyword>
<dbReference type="PROSITE" id="PS00108">
    <property type="entry name" value="PROTEIN_KINASE_ST"/>
    <property type="match status" value="1"/>
</dbReference>
<dbReference type="PROSITE" id="PS00107">
    <property type="entry name" value="PROTEIN_KINASE_ATP"/>
    <property type="match status" value="1"/>
</dbReference>
<dbReference type="AlphaFoldDB" id="A0AAD1Y4V5"/>
<feature type="region of interest" description="Disordered" evidence="10">
    <location>
        <begin position="852"/>
        <end position="872"/>
    </location>
</feature>
<keyword evidence="2" id="KW-0723">Serine/threonine-protein kinase</keyword>
<dbReference type="SMART" id="SM00220">
    <property type="entry name" value="S_TKc"/>
    <property type="match status" value="1"/>
</dbReference>
<evidence type="ECO:0000256" key="7">
    <source>
        <dbReference type="ARBA" id="ARBA00047899"/>
    </source>
</evidence>